<dbReference type="InterPro" id="IPR005064">
    <property type="entry name" value="BUG"/>
</dbReference>
<dbReference type="EMBL" id="JACCEW010000003">
    <property type="protein sequence ID" value="NYT37455.1"/>
    <property type="molecule type" value="Genomic_DNA"/>
</dbReference>
<dbReference type="RefSeq" id="WP_129969402.1">
    <property type="nucleotide sequence ID" value="NZ_JACCEW010000003.1"/>
</dbReference>
<feature type="chain" id="PRO_5032286629" evidence="2">
    <location>
        <begin position="24"/>
        <end position="324"/>
    </location>
</feature>
<comment type="caution">
    <text evidence="3">The sequence shown here is derived from an EMBL/GenBank/DDBJ whole genome shotgun (WGS) entry which is preliminary data.</text>
</comment>
<protein>
    <submittedName>
        <fullName evidence="3">Tripartite tricarboxylate transporter substrate binding protein</fullName>
    </submittedName>
</protein>
<dbReference type="CDD" id="cd07012">
    <property type="entry name" value="PBP2_Bug_TTT"/>
    <property type="match status" value="1"/>
</dbReference>
<dbReference type="PANTHER" id="PTHR42928">
    <property type="entry name" value="TRICARBOXYLATE-BINDING PROTEIN"/>
    <property type="match status" value="1"/>
</dbReference>
<dbReference type="Pfam" id="PF03401">
    <property type="entry name" value="TctC"/>
    <property type="match status" value="1"/>
</dbReference>
<dbReference type="Gene3D" id="3.40.190.150">
    <property type="entry name" value="Bordetella uptake gene, domain 1"/>
    <property type="match status" value="1"/>
</dbReference>
<comment type="similarity">
    <text evidence="1">Belongs to the UPF0065 (bug) family.</text>
</comment>
<dbReference type="InterPro" id="IPR042100">
    <property type="entry name" value="Bug_dom1"/>
</dbReference>
<dbReference type="Proteomes" id="UP000580517">
    <property type="component" value="Unassembled WGS sequence"/>
</dbReference>
<evidence type="ECO:0000256" key="2">
    <source>
        <dbReference type="SAM" id="SignalP"/>
    </source>
</evidence>
<keyword evidence="4" id="KW-1185">Reference proteome</keyword>
<dbReference type="Gene3D" id="3.40.190.10">
    <property type="entry name" value="Periplasmic binding protein-like II"/>
    <property type="match status" value="1"/>
</dbReference>
<accession>A0A853F9T4</accession>
<dbReference type="SUPFAM" id="SSF53850">
    <property type="entry name" value="Periplasmic binding protein-like II"/>
    <property type="match status" value="1"/>
</dbReference>
<dbReference type="AlphaFoldDB" id="A0A853F9T4"/>
<sequence length="324" mass="34066">MRRLIQAGIAAALALGLATPGLAADKWPSKPLTLIVPFGPGSSPDVMARVVADQAGKTLGQSVVIQNKPGASGNLGTAAIAKAAPDGYTFGVSITGPLVNNTVLYDTLPYDPKKDLVPLTLAVHQPNVLVVPSGSPIKSVDDLLDAMRKPGSKLNFPSTGAGTISHLSVELLLERAKAEAVHVPYPSSPKAVTSLLAGDTNFAALPPIAVMPMIKDGRLRPLAVVYSKRVSFLPDVPTLAELGMPGIEGSGWIGFVAPSGIPDDILHKLTDTLIAAIKSPDVQAKLKAQYMEPVGNQPDEFAQYMDEELKRWGPLIKRLNLSVN</sequence>
<feature type="signal peptide" evidence="2">
    <location>
        <begin position="1"/>
        <end position="23"/>
    </location>
</feature>
<dbReference type="PANTHER" id="PTHR42928:SF5">
    <property type="entry name" value="BLR1237 PROTEIN"/>
    <property type="match status" value="1"/>
</dbReference>
<name>A0A853F9T4_9BURK</name>
<reference evidence="3 4" key="1">
    <citation type="submission" date="2020-07" db="EMBL/GenBank/DDBJ databases">
        <title>Taxonomic revisions and descriptions of new bacterial species based on genomic comparisons in the high-G+C-content subgroup of the family Alcaligenaceae.</title>
        <authorList>
            <person name="Szabo A."/>
            <person name="Felfoldi T."/>
        </authorList>
    </citation>
    <scope>NUCLEOTIDE SEQUENCE [LARGE SCALE GENOMIC DNA]</scope>
    <source>
        <strain evidence="3 4">DSM 25264</strain>
    </source>
</reference>
<proteinExistence type="inferred from homology"/>
<evidence type="ECO:0000313" key="4">
    <source>
        <dbReference type="Proteomes" id="UP000580517"/>
    </source>
</evidence>
<dbReference type="OrthoDB" id="8678477at2"/>
<keyword evidence="2" id="KW-0732">Signal</keyword>
<organism evidence="3 4">
    <name type="scientific">Allopusillimonas soli</name>
    <dbReference type="NCBI Taxonomy" id="659016"/>
    <lineage>
        <taxon>Bacteria</taxon>
        <taxon>Pseudomonadati</taxon>
        <taxon>Pseudomonadota</taxon>
        <taxon>Betaproteobacteria</taxon>
        <taxon>Burkholderiales</taxon>
        <taxon>Alcaligenaceae</taxon>
        <taxon>Allopusillimonas</taxon>
    </lineage>
</organism>
<evidence type="ECO:0000313" key="3">
    <source>
        <dbReference type="EMBL" id="NYT37455.1"/>
    </source>
</evidence>
<dbReference type="PIRSF" id="PIRSF017082">
    <property type="entry name" value="YflP"/>
    <property type="match status" value="1"/>
</dbReference>
<evidence type="ECO:0000256" key="1">
    <source>
        <dbReference type="ARBA" id="ARBA00006987"/>
    </source>
</evidence>
<gene>
    <name evidence="3" type="ORF">H0A68_11275</name>
</gene>